<dbReference type="RefSeq" id="WP_228345760.1">
    <property type="nucleotide sequence ID" value="NZ_CP046056.1"/>
</dbReference>
<protein>
    <submittedName>
        <fullName evidence="1">Uncharacterized protein</fullName>
    </submittedName>
</protein>
<proteinExistence type="predicted"/>
<gene>
    <name evidence="1" type="ORF">GJQ55_01605</name>
</gene>
<dbReference type="AlphaFoldDB" id="A0A9X7UY27"/>
<evidence type="ECO:0000313" key="2">
    <source>
        <dbReference type="Proteomes" id="UP000596074"/>
    </source>
</evidence>
<dbReference type="EMBL" id="CP046056">
    <property type="protein sequence ID" value="QQD23246.1"/>
    <property type="molecule type" value="Genomic_DNA"/>
</dbReference>
<keyword evidence="2" id="KW-1185">Reference proteome</keyword>
<evidence type="ECO:0000313" key="1">
    <source>
        <dbReference type="EMBL" id="QQD23246.1"/>
    </source>
</evidence>
<sequence>MQSRYKQPDEIDELSLTIGKRTQPKMLDKKPDYYSERIKSCVFTRQRQTGDARIATNTENSSFKINALASYSE</sequence>
<accession>A0A9X7UY27</accession>
<dbReference type="Proteomes" id="UP000596074">
    <property type="component" value="Chromosome"/>
</dbReference>
<organism evidence="1 2">
    <name type="scientific">Venatoribacter cucullus</name>
    <dbReference type="NCBI Taxonomy" id="2661630"/>
    <lineage>
        <taxon>Bacteria</taxon>
        <taxon>Pseudomonadati</taxon>
        <taxon>Pseudomonadota</taxon>
        <taxon>Gammaproteobacteria</taxon>
        <taxon>Oceanospirillales</taxon>
        <taxon>Oceanospirillaceae</taxon>
        <taxon>Venatoribacter</taxon>
    </lineage>
</organism>
<dbReference type="KEGG" id="vcw:GJQ55_01605"/>
<name>A0A9X7UY27_9GAMM</name>
<reference evidence="1 2" key="1">
    <citation type="submission" date="2019-11" db="EMBL/GenBank/DDBJ databases">
        <title>Venatorbacter sp. nov. a predator of Campylobacter and other Gram-negative bacteria.</title>
        <authorList>
            <person name="Saeedi A."/>
            <person name="Cummings N.J."/>
            <person name="Connerton I.F."/>
            <person name="Connerton P.L."/>
        </authorList>
    </citation>
    <scope>NUCLEOTIDE SEQUENCE [LARGE SCALE GENOMIC DNA]</scope>
    <source>
        <strain evidence="1">XL5</strain>
    </source>
</reference>